<sequence>MADNVNQITCLERLSNSSIFPSLNKCLALDKDSGQSPSSSTSLLLSSSSCRTLFFYKFNCGNDSATPKKEDKTDDLETLSSNRERSLTNQTILLYDSSSKVLSSSNGFSSENNTESSRIQLSSCNYAKCVNELPPPYSISNNDHCNQNLMLSEDEALDAFQMFLTRNSCYNHNITKQISTKKIAPCHSNQYVLETFYEERSAKWHQEELNDHVCFQNYGSTPAIWDIEVEVPTMFHQKEIHLEIPNTASIKDCSSCLGKGLSQCISCHGLGKMNCVVCDGFGLFHHSYHTDNRSSEKSLSLTSDYRHCHFCNGGKVNCIDCSSSGRASCKLCRGKGKVKMYLRLTVKWKTLKSQKVIDNLELPSKCINKVSGVIIFQEQSDRVYPLVDFPVDTVRTVSQKTIENHLKLLSYARIIKQRHFVYEIPVYEVHSVWRRKDLKYWIYGNENDVYCQEYYKKRISCCSIL</sequence>
<dbReference type="Proteomes" id="UP001652625">
    <property type="component" value="Chromosome 03"/>
</dbReference>
<keyword evidence="1" id="KW-1185">Reference proteome</keyword>
<gene>
    <name evidence="2" type="primary">LOC100213985</name>
</gene>
<organism evidence="1 2">
    <name type="scientific">Hydra vulgaris</name>
    <name type="common">Hydra</name>
    <name type="synonym">Hydra attenuata</name>
    <dbReference type="NCBI Taxonomy" id="6087"/>
    <lineage>
        <taxon>Eukaryota</taxon>
        <taxon>Metazoa</taxon>
        <taxon>Cnidaria</taxon>
        <taxon>Hydrozoa</taxon>
        <taxon>Hydroidolina</taxon>
        <taxon>Anthoathecata</taxon>
        <taxon>Aplanulata</taxon>
        <taxon>Hydridae</taxon>
        <taxon>Hydra</taxon>
    </lineage>
</organism>
<name>A0ABM4BJ55_HYDVU</name>
<dbReference type="GeneID" id="100213985"/>
<dbReference type="RefSeq" id="XP_065649072.1">
    <property type="nucleotide sequence ID" value="XM_065793000.1"/>
</dbReference>
<evidence type="ECO:0000313" key="2">
    <source>
        <dbReference type="RefSeq" id="XP_065649072.1"/>
    </source>
</evidence>
<proteinExistence type="predicted"/>
<dbReference type="InterPro" id="IPR052789">
    <property type="entry name" value="SSUH2_homolog"/>
</dbReference>
<reference evidence="2" key="1">
    <citation type="submission" date="2025-08" db="UniProtKB">
        <authorList>
            <consortium name="RefSeq"/>
        </authorList>
    </citation>
    <scope>IDENTIFICATION</scope>
</reference>
<evidence type="ECO:0000313" key="1">
    <source>
        <dbReference type="Proteomes" id="UP001652625"/>
    </source>
</evidence>
<dbReference type="PANTHER" id="PTHR48465:SF1">
    <property type="entry name" value="PROTEIN SSUH2 HOMOLOG"/>
    <property type="match status" value="1"/>
</dbReference>
<accession>A0ABM4BJ55</accession>
<dbReference type="PANTHER" id="PTHR48465">
    <property type="entry name" value="PROTEIN SSUH2 HOMOLOG"/>
    <property type="match status" value="1"/>
</dbReference>
<protein>
    <submittedName>
        <fullName evidence="2">Protein SSUH2 homolog</fullName>
    </submittedName>
</protein>